<sequence>MTTPAAASALETAHELAAAGLSVVPVATDGTKRPAVAWKQYTSAPATRTQIDIWWQQQPAAGVGVITGNVSNRLHLFEIEGRAAHHVPELRDLAHASGLGDLWQLINNGWLEISPSGGLHWLVYLDHDVPPNTKYAKDKQGVVLAESRGEGGFVVLAPSAGNVHPTGRPWVRALGGPTNAPTLTSSEREAVEALFQSLNQHEPATPTQPTNTPAWKPEDGLRPGDDFETKIDWSDILTPEGWEHVFTRGNTRYWRRPGKTDPGFSATTGHADDRDRLFVFTTSTDFEPETPYTKFGALALIHHGGDHQKCARALADGKHFGGRNFGEPKRLATTPPGVTVVEGISPFTPDQASTPTTPTAPTSTDTAKGTGTDGPALAPVVSLDQARAGEDKSLLHSDDANAQRLVQVYGHRIRYAIEWGRWLTWDGHRWITEPRGGGRVREFAKHIARQMPDTDKDDIKHKKYSQSAVGITNMLTLAHTDPTITVSIDDLDNRPWELNTPGGILDLTTGHLGPANPEHLHTKMTATTPDPDADTSVWDTFLTTTFPSNPELISYMQRLVGYSMVGEVREHLLPFAYGHGGNGKGVFLETLVAILGDYADVVPAGFLMANRFQASVPTDVADLKGMRFVVSSELNEGDRWDEAKVKQLTGGDTIKARRMRQDFFTFKPSHHLWIMGNHQPSVESGGDSFWRRLRLIPFTHKVDDEDRVEDLQTILSTTYGPAVLAWAAQGAAEYHRDGLNEPAQVKEATQNYAEDVDTVGRFLDEECITDNPHLKTRTTALLKAYQAWCQGNGEHAVEGRAFTTKLAHHGVQVGRNAPKINGQRYYGHVGLRSLEDDPDARTEPQQTLV</sequence>
<dbReference type="InterPro" id="IPR006500">
    <property type="entry name" value="Helicase_put_C_phage/plasmid"/>
</dbReference>
<dbReference type="InterPro" id="IPR014015">
    <property type="entry name" value="Helicase_SF3_DNA-vir"/>
</dbReference>
<dbReference type="Pfam" id="PF19263">
    <property type="entry name" value="DUF5906"/>
    <property type="match status" value="1"/>
</dbReference>
<dbReference type="EMBL" id="JADOTZ010000001">
    <property type="protein sequence ID" value="MBG6083266.1"/>
    <property type="molecule type" value="Genomic_DNA"/>
</dbReference>
<dbReference type="SMART" id="SM00943">
    <property type="entry name" value="Prim-Pol"/>
    <property type="match status" value="1"/>
</dbReference>
<dbReference type="Gene3D" id="3.30.720.160">
    <property type="entry name" value="Bifunctional DNA primase/polymerase, N-terminal"/>
    <property type="match status" value="1"/>
</dbReference>
<evidence type="ECO:0000256" key="3">
    <source>
        <dbReference type="ARBA" id="ARBA00022840"/>
    </source>
</evidence>
<dbReference type="SUPFAM" id="SSF56747">
    <property type="entry name" value="Prim-pol domain"/>
    <property type="match status" value="1"/>
</dbReference>
<evidence type="ECO:0000256" key="2">
    <source>
        <dbReference type="ARBA" id="ARBA00022801"/>
    </source>
</evidence>
<comment type="caution">
    <text evidence="6">The sequence shown here is derived from an EMBL/GenBank/DDBJ whole genome shotgun (WGS) entry which is preliminary data.</text>
</comment>
<dbReference type="InterPro" id="IPR051620">
    <property type="entry name" value="ORF904-like_C"/>
</dbReference>
<name>A0A931D9A1_9MICC</name>
<dbReference type="InterPro" id="IPR045455">
    <property type="entry name" value="NrS-1_pol-like_helicase"/>
</dbReference>
<organism evidence="6 7">
    <name type="scientific">Zhihengliuella flava</name>
    <dbReference type="NCBI Taxonomy" id="1285193"/>
    <lineage>
        <taxon>Bacteria</taxon>
        <taxon>Bacillati</taxon>
        <taxon>Actinomycetota</taxon>
        <taxon>Actinomycetes</taxon>
        <taxon>Micrococcales</taxon>
        <taxon>Micrococcaceae</taxon>
        <taxon>Zhihengliuella</taxon>
    </lineage>
</organism>
<dbReference type="NCBIfam" id="TIGR01613">
    <property type="entry name" value="primase_Cterm"/>
    <property type="match status" value="1"/>
</dbReference>
<evidence type="ECO:0000313" key="7">
    <source>
        <dbReference type="Proteomes" id="UP000625033"/>
    </source>
</evidence>
<dbReference type="PANTHER" id="PTHR35372:SF2">
    <property type="entry name" value="SF3 HELICASE DOMAIN-CONTAINING PROTEIN"/>
    <property type="match status" value="1"/>
</dbReference>
<dbReference type="CDD" id="cd04859">
    <property type="entry name" value="Prim_Pol"/>
    <property type="match status" value="1"/>
</dbReference>
<evidence type="ECO:0000259" key="5">
    <source>
        <dbReference type="PROSITE" id="PS51206"/>
    </source>
</evidence>
<reference evidence="6" key="1">
    <citation type="submission" date="2020-11" db="EMBL/GenBank/DDBJ databases">
        <title>Sequencing the genomes of 1000 actinobacteria strains.</title>
        <authorList>
            <person name="Klenk H.-P."/>
        </authorList>
    </citation>
    <scope>NUCLEOTIDE SEQUENCE</scope>
    <source>
        <strain evidence="6">DSM 26152</strain>
    </source>
</reference>
<dbReference type="Pfam" id="PF08706">
    <property type="entry name" value="D5_N"/>
    <property type="match status" value="1"/>
</dbReference>
<protein>
    <submittedName>
        <fullName evidence="6">P4 family phage/plasmid primase-like protein</fullName>
    </submittedName>
</protein>
<dbReference type="GO" id="GO:0016787">
    <property type="term" value="F:hydrolase activity"/>
    <property type="evidence" value="ECO:0007669"/>
    <property type="project" value="UniProtKB-KW"/>
</dbReference>
<evidence type="ECO:0000256" key="4">
    <source>
        <dbReference type="SAM" id="MobiDB-lite"/>
    </source>
</evidence>
<dbReference type="PANTHER" id="PTHR35372">
    <property type="entry name" value="ATP BINDING PROTEIN-RELATED"/>
    <property type="match status" value="1"/>
</dbReference>
<dbReference type="Gene3D" id="3.40.50.300">
    <property type="entry name" value="P-loop containing nucleotide triphosphate hydrolases"/>
    <property type="match status" value="1"/>
</dbReference>
<dbReference type="Proteomes" id="UP000625033">
    <property type="component" value="Unassembled WGS sequence"/>
</dbReference>
<evidence type="ECO:0000256" key="1">
    <source>
        <dbReference type="ARBA" id="ARBA00022741"/>
    </source>
</evidence>
<proteinExistence type="predicted"/>
<feature type="compositionally biased region" description="Low complexity" evidence="4">
    <location>
        <begin position="348"/>
        <end position="367"/>
    </location>
</feature>
<dbReference type="RefSeq" id="WP_196834725.1">
    <property type="nucleotide sequence ID" value="NZ_JADOTZ010000001.1"/>
</dbReference>
<accession>A0A931D9A1</accession>
<dbReference type="Pfam" id="PF09250">
    <property type="entry name" value="Prim-Pol"/>
    <property type="match status" value="1"/>
</dbReference>
<dbReference type="AlphaFoldDB" id="A0A931D9A1"/>
<dbReference type="GO" id="GO:0005524">
    <property type="term" value="F:ATP binding"/>
    <property type="evidence" value="ECO:0007669"/>
    <property type="project" value="UniProtKB-KW"/>
</dbReference>
<keyword evidence="3" id="KW-0067">ATP-binding</keyword>
<evidence type="ECO:0000313" key="6">
    <source>
        <dbReference type="EMBL" id="MBG6083266.1"/>
    </source>
</evidence>
<dbReference type="InterPro" id="IPR014818">
    <property type="entry name" value="Phage/plasmid_primase_P4_C"/>
</dbReference>
<feature type="domain" description="SF3 helicase" evidence="5">
    <location>
        <begin position="551"/>
        <end position="711"/>
    </location>
</feature>
<keyword evidence="7" id="KW-1185">Reference proteome</keyword>
<keyword evidence="1" id="KW-0547">Nucleotide-binding</keyword>
<keyword evidence="2" id="KW-0378">Hydrolase</keyword>
<dbReference type="InterPro" id="IPR027417">
    <property type="entry name" value="P-loop_NTPase"/>
</dbReference>
<dbReference type="PROSITE" id="PS51206">
    <property type="entry name" value="SF3_HELICASE_1"/>
    <property type="match status" value="1"/>
</dbReference>
<dbReference type="SMART" id="SM00885">
    <property type="entry name" value="D5_N"/>
    <property type="match status" value="1"/>
</dbReference>
<gene>
    <name evidence="6" type="ORF">IW252_000033</name>
</gene>
<dbReference type="InterPro" id="IPR015330">
    <property type="entry name" value="DNA_primase/pol_bifunc_N"/>
</dbReference>
<feature type="region of interest" description="Disordered" evidence="4">
    <location>
        <begin position="346"/>
        <end position="376"/>
    </location>
</feature>